<dbReference type="GO" id="GO:0001227">
    <property type="term" value="F:DNA-binding transcription repressor activity, RNA polymerase II-specific"/>
    <property type="evidence" value="ECO:0007669"/>
    <property type="project" value="TreeGrafter"/>
</dbReference>
<accession>A0A8T3D1Z0</accession>
<dbReference type="PANTHER" id="PTHR45796">
    <property type="entry name" value="FORKHEAD BOX P, ISOFORM C"/>
    <property type="match status" value="1"/>
</dbReference>
<proteinExistence type="predicted"/>
<dbReference type="InterPro" id="IPR050998">
    <property type="entry name" value="FOXP"/>
</dbReference>
<reference evidence="2" key="1">
    <citation type="submission" date="2021-01" db="EMBL/GenBank/DDBJ databases">
        <authorList>
            <person name="Zahm M."/>
            <person name="Roques C."/>
            <person name="Cabau C."/>
            <person name="Klopp C."/>
            <person name="Donnadieu C."/>
            <person name="Jouanno E."/>
            <person name="Lampietro C."/>
            <person name="Louis A."/>
            <person name="Herpin A."/>
            <person name="Echchiki A."/>
            <person name="Berthelot C."/>
            <person name="Parey E."/>
            <person name="Roest-Crollius H."/>
            <person name="Braasch I."/>
            <person name="Postlethwait J."/>
            <person name="Bobe J."/>
            <person name="Montfort J."/>
            <person name="Bouchez O."/>
            <person name="Begum T."/>
            <person name="Mejri S."/>
            <person name="Adams A."/>
            <person name="Chen W.-J."/>
            <person name="Guiguen Y."/>
        </authorList>
    </citation>
    <scope>NUCLEOTIDE SEQUENCE</scope>
    <source>
        <tissue evidence="2">Blood</tissue>
    </source>
</reference>
<name>A0A8T3D1Z0_9TELE</name>
<evidence type="ECO:0000313" key="2">
    <source>
        <dbReference type="EMBL" id="KAI1890531.1"/>
    </source>
</evidence>
<feature type="compositionally biased region" description="Low complexity" evidence="1">
    <location>
        <begin position="14"/>
        <end position="28"/>
    </location>
</feature>
<feature type="compositionally biased region" description="Polar residues" evidence="1">
    <location>
        <begin position="1"/>
        <end position="13"/>
    </location>
</feature>
<dbReference type="PANTHER" id="PTHR45796:SF7">
    <property type="entry name" value="FORKHEAD BOX PROTEIN P4"/>
    <property type="match status" value="1"/>
</dbReference>
<gene>
    <name evidence="2" type="ORF">AGOR_G00154650</name>
</gene>
<dbReference type="AlphaFoldDB" id="A0A8T3D1Z0"/>
<comment type="caution">
    <text evidence="2">The sequence shown here is derived from an EMBL/GenBank/DDBJ whole genome shotgun (WGS) entry which is preliminary data.</text>
</comment>
<evidence type="ECO:0000256" key="1">
    <source>
        <dbReference type="SAM" id="MobiDB-lite"/>
    </source>
</evidence>
<evidence type="ECO:0000313" key="3">
    <source>
        <dbReference type="Proteomes" id="UP000829720"/>
    </source>
</evidence>
<feature type="region of interest" description="Disordered" evidence="1">
    <location>
        <begin position="1"/>
        <end position="43"/>
    </location>
</feature>
<organism evidence="2 3">
    <name type="scientific">Albula goreensis</name>
    <dbReference type="NCBI Taxonomy" id="1534307"/>
    <lineage>
        <taxon>Eukaryota</taxon>
        <taxon>Metazoa</taxon>
        <taxon>Chordata</taxon>
        <taxon>Craniata</taxon>
        <taxon>Vertebrata</taxon>
        <taxon>Euteleostomi</taxon>
        <taxon>Actinopterygii</taxon>
        <taxon>Neopterygii</taxon>
        <taxon>Teleostei</taxon>
        <taxon>Albuliformes</taxon>
        <taxon>Albulidae</taxon>
        <taxon>Albula</taxon>
    </lineage>
</organism>
<dbReference type="EMBL" id="JAERUA010000014">
    <property type="protein sequence ID" value="KAI1890531.1"/>
    <property type="molecule type" value="Genomic_DNA"/>
</dbReference>
<protein>
    <submittedName>
        <fullName evidence="2">Uncharacterized protein</fullName>
    </submittedName>
</protein>
<dbReference type="Proteomes" id="UP000829720">
    <property type="component" value="Unassembled WGS sequence"/>
</dbReference>
<dbReference type="GO" id="GO:0005634">
    <property type="term" value="C:nucleus"/>
    <property type="evidence" value="ECO:0007669"/>
    <property type="project" value="TreeGrafter"/>
</dbReference>
<keyword evidence="3" id="KW-1185">Reference proteome</keyword>
<sequence>MVESATETIRTTPSNQNGVSSLSSQSDSGGREGGSNGDTNGEISPVDLLHLQQQQALQAARQFLLQQATGLSSPSSNEVKQTPVQVPVSVAMMTPQMITPQQMQQILSPPQLQALLQQQQALMLQQVTAPLRGPAPPSPAEPSPMLLSLPAPLPLFTVTVPLPSPSPV</sequence>
<dbReference type="GO" id="GO:0000978">
    <property type="term" value="F:RNA polymerase II cis-regulatory region sequence-specific DNA binding"/>
    <property type="evidence" value="ECO:0007669"/>
    <property type="project" value="TreeGrafter"/>
</dbReference>